<protein>
    <submittedName>
        <fullName evidence="3">RING-type domain-containing protein</fullName>
    </submittedName>
</protein>
<evidence type="ECO:0000313" key="2">
    <source>
        <dbReference type="Proteomes" id="UP000025227"/>
    </source>
</evidence>
<dbReference type="Proteomes" id="UP000025227">
    <property type="component" value="Unplaced"/>
</dbReference>
<sequence length="102" mass="10387">MDSSDEEPICGPSTVPATKRHHEESTMEDVEMTPAPGAEAPRAALPGGVTGSRSRGSASRSTAGPSRLASSSGSSEPLSRMTASMEQLAVSSPPLPSSIRPP</sequence>
<evidence type="ECO:0000313" key="3">
    <source>
        <dbReference type="WBParaSite" id="HCON_00146440-00001"/>
    </source>
</evidence>
<dbReference type="OrthoDB" id="5863679at2759"/>
<dbReference type="AlphaFoldDB" id="A0A7I4YUH9"/>
<keyword evidence="2" id="KW-1185">Reference proteome</keyword>
<accession>A0A7I4YUH9</accession>
<reference evidence="3" key="1">
    <citation type="submission" date="2020-12" db="UniProtKB">
        <authorList>
            <consortium name="WormBaseParasite"/>
        </authorList>
    </citation>
    <scope>IDENTIFICATION</scope>
    <source>
        <strain evidence="3">MHco3</strain>
    </source>
</reference>
<feature type="region of interest" description="Disordered" evidence="1">
    <location>
        <begin position="1"/>
        <end position="102"/>
    </location>
</feature>
<dbReference type="WBParaSite" id="HCON_00146440-00001">
    <property type="protein sequence ID" value="HCON_00146440-00001"/>
    <property type="gene ID" value="HCON_00146440"/>
</dbReference>
<proteinExistence type="predicted"/>
<organism evidence="2 3">
    <name type="scientific">Haemonchus contortus</name>
    <name type="common">Barber pole worm</name>
    <dbReference type="NCBI Taxonomy" id="6289"/>
    <lineage>
        <taxon>Eukaryota</taxon>
        <taxon>Metazoa</taxon>
        <taxon>Ecdysozoa</taxon>
        <taxon>Nematoda</taxon>
        <taxon>Chromadorea</taxon>
        <taxon>Rhabditida</taxon>
        <taxon>Rhabditina</taxon>
        <taxon>Rhabditomorpha</taxon>
        <taxon>Strongyloidea</taxon>
        <taxon>Trichostrongylidae</taxon>
        <taxon>Haemonchus</taxon>
    </lineage>
</organism>
<evidence type="ECO:0000256" key="1">
    <source>
        <dbReference type="SAM" id="MobiDB-lite"/>
    </source>
</evidence>
<name>A0A7I4YUH9_HAECO</name>
<feature type="compositionally biased region" description="Low complexity" evidence="1">
    <location>
        <begin position="51"/>
        <end position="80"/>
    </location>
</feature>
<feature type="compositionally biased region" description="Pro residues" evidence="1">
    <location>
        <begin position="93"/>
        <end position="102"/>
    </location>
</feature>